<organism evidence="2 3">
    <name type="scientific">Candidatus Methylacidiphilum fumarolicum</name>
    <dbReference type="NCBI Taxonomy" id="591154"/>
    <lineage>
        <taxon>Bacteria</taxon>
        <taxon>Pseudomonadati</taxon>
        <taxon>Verrucomicrobiota</taxon>
        <taxon>Methylacidiphilae</taxon>
        <taxon>Methylacidiphilales</taxon>
        <taxon>Methylacidiphilaceae</taxon>
        <taxon>Methylacidiphilum (ex Ratnadevi et al. 2023)</taxon>
    </lineage>
</organism>
<evidence type="ECO:0000313" key="3">
    <source>
        <dbReference type="Proteomes" id="UP001161497"/>
    </source>
</evidence>
<proteinExistence type="predicted"/>
<evidence type="ECO:0000313" key="2">
    <source>
        <dbReference type="EMBL" id="CAI9085109.1"/>
    </source>
</evidence>
<evidence type="ECO:0000256" key="1">
    <source>
        <dbReference type="SAM" id="MobiDB-lite"/>
    </source>
</evidence>
<sequence length="73" mass="7576">MTSDAGLAGVKNAAMVISLMDGMGDTRNVAFRAPGCSRWCQQASVSFRSGGVVPNAHHVSATQPSARTGRRGK</sequence>
<dbReference type="EMBL" id="OX458932">
    <property type="protein sequence ID" value="CAI9085109.1"/>
    <property type="molecule type" value="Genomic_DNA"/>
</dbReference>
<reference evidence="2" key="1">
    <citation type="submission" date="2023-03" db="EMBL/GenBank/DDBJ databases">
        <authorList>
            <person name="Cremers G."/>
            <person name="Picone N."/>
        </authorList>
    </citation>
    <scope>NUCLEOTIDE SEQUENCE</scope>
    <source>
        <strain evidence="2">Sample_alias</strain>
    </source>
</reference>
<accession>A0ABM9IBT0</accession>
<gene>
    <name evidence="2" type="ORF">MFUM_0728</name>
</gene>
<feature type="region of interest" description="Disordered" evidence="1">
    <location>
        <begin position="51"/>
        <end position="73"/>
    </location>
</feature>
<protein>
    <submittedName>
        <fullName evidence="2">Uncharacterized protein</fullName>
    </submittedName>
</protein>
<dbReference type="Proteomes" id="UP001161497">
    <property type="component" value="Chromosome"/>
</dbReference>
<keyword evidence="3" id="KW-1185">Reference proteome</keyword>
<name>A0ABM9IBT0_9BACT</name>